<dbReference type="AlphaFoldDB" id="A4GJ39"/>
<reference evidence="1" key="1">
    <citation type="journal article" date="2007" name="Environ. Microbiol.">
        <title>Quantitative distribution of presumptive archaeal and bacterial nitrifiers in Monterey Bay and the North Pacific Subtropical Gyre.</title>
        <authorList>
            <person name="Mincer T.J."/>
            <person name="Church M.J."/>
            <person name="Taylor L.T."/>
            <person name="Preston C."/>
            <person name="Karl D.M."/>
            <person name="Delong E.F."/>
        </authorList>
    </citation>
    <scope>NUCLEOTIDE SEQUENCE</scope>
</reference>
<sequence length="397" mass="44871">MERKQHFPHQLFICFNRKNPKNSKPNSNFMNPLYCFSKSLLRVYLMAMLSLSFIGCVNLGSKTLKNERSNYNLSVQRTNDEQLMLNLVRLKYRDTPFFMEVSSVASQFTLSTGVNAFGNPLNDSTKGLFGLGGNVEMIEKPTVTYSPLQGDKFIQRVLSPIPLKTIVLLFHSGWSIERIFRLSFQAMNHLKNAPGASGPTPSIAPGYMEFTSVVKYLRKLQVQSAINLSYIKENGVPKLLLHINETYKNSKEAKQFAIALNLEPGKTRYVFAFSPVLDKTDQIHVVSRSLLGVMFYLSQAVEVPREDVLQGKVTQTKTHDGKIFDWKKVTGDLLKIRSLSVKPEAYSKSTYYRGTWFYIDDSDLSSKSTFSLLAQIFSLQAGNIQDNTPLLTLPIGQ</sequence>
<dbReference type="EMBL" id="EF106972">
    <property type="protein sequence ID" value="ABK80632.1"/>
    <property type="molecule type" value="Genomic_DNA"/>
</dbReference>
<name>A4GJ39_9BACT</name>
<accession>A4GJ39</accession>
<proteinExistence type="predicted"/>
<organism evidence="1">
    <name type="scientific">uncultured marine Nitrospinaceae bacterium</name>
    <dbReference type="NCBI Taxonomy" id="482920"/>
    <lineage>
        <taxon>Bacteria</taxon>
        <taxon>Pseudomonadati</taxon>
        <taxon>Nitrospinota/Tectimicrobiota group</taxon>
        <taxon>Nitrospinota</taxon>
        <taxon>Nitrospinia</taxon>
        <taxon>Nitrospinales</taxon>
        <taxon>Nitrospinaceae</taxon>
        <taxon>environmental samples</taxon>
    </lineage>
</organism>
<evidence type="ECO:0000313" key="1">
    <source>
        <dbReference type="EMBL" id="ABK80632.1"/>
    </source>
</evidence>
<protein>
    <submittedName>
        <fullName evidence="1">Uncharacterized protein</fullName>
    </submittedName>
</protein>